<comment type="caution">
    <text evidence="1">The sequence shown here is derived from an EMBL/GenBank/DDBJ whole genome shotgun (WGS) entry which is preliminary data.</text>
</comment>
<evidence type="ECO:0000313" key="1">
    <source>
        <dbReference type="EMBL" id="TNN56552.1"/>
    </source>
</evidence>
<keyword evidence="2" id="KW-1185">Reference proteome</keyword>
<protein>
    <submittedName>
        <fullName evidence="1">Uncharacterized protein</fullName>
    </submittedName>
</protein>
<dbReference type="AlphaFoldDB" id="A0A4Z2GUY5"/>
<organism evidence="1 2">
    <name type="scientific">Liparis tanakae</name>
    <name type="common">Tanaka's snailfish</name>
    <dbReference type="NCBI Taxonomy" id="230148"/>
    <lineage>
        <taxon>Eukaryota</taxon>
        <taxon>Metazoa</taxon>
        <taxon>Chordata</taxon>
        <taxon>Craniata</taxon>
        <taxon>Vertebrata</taxon>
        <taxon>Euteleostomi</taxon>
        <taxon>Actinopterygii</taxon>
        <taxon>Neopterygii</taxon>
        <taxon>Teleostei</taxon>
        <taxon>Neoteleostei</taxon>
        <taxon>Acanthomorphata</taxon>
        <taxon>Eupercaria</taxon>
        <taxon>Perciformes</taxon>
        <taxon>Cottioidei</taxon>
        <taxon>Cottales</taxon>
        <taxon>Liparidae</taxon>
        <taxon>Liparis</taxon>
    </lineage>
</organism>
<name>A0A4Z2GUY5_9TELE</name>
<accession>A0A4Z2GUY5</accession>
<reference evidence="1 2" key="1">
    <citation type="submission" date="2019-03" db="EMBL/GenBank/DDBJ databases">
        <title>First draft genome of Liparis tanakae, snailfish: a comprehensive survey of snailfish specific genes.</title>
        <authorList>
            <person name="Kim W."/>
            <person name="Song I."/>
            <person name="Jeong J.-H."/>
            <person name="Kim D."/>
            <person name="Kim S."/>
            <person name="Ryu S."/>
            <person name="Song J.Y."/>
            <person name="Lee S.K."/>
        </authorList>
    </citation>
    <scope>NUCLEOTIDE SEQUENCE [LARGE SCALE GENOMIC DNA]</scope>
    <source>
        <tissue evidence="1">Muscle</tissue>
    </source>
</reference>
<proteinExistence type="predicted"/>
<gene>
    <name evidence="1" type="ORF">EYF80_033197</name>
</gene>
<dbReference type="EMBL" id="SRLO01000425">
    <property type="protein sequence ID" value="TNN56552.1"/>
    <property type="molecule type" value="Genomic_DNA"/>
</dbReference>
<dbReference type="Proteomes" id="UP000314294">
    <property type="component" value="Unassembled WGS sequence"/>
</dbReference>
<evidence type="ECO:0000313" key="2">
    <source>
        <dbReference type="Proteomes" id="UP000314294"/>
    </source>
</evidence>
<sequence>MKRAGVGERAYAVKAIALISQDERGCLSPFMKKDVFHGGRATLRRRPPRSPIATAYEEIHPLVSPLFARRVLAGEEAWRDTCLLAVFYLPADEIWIDGTHGVGITSSRLNTTRNSVNIRPVMCNSVKRCLVLASGPTDNRAARFTSSLPLANRHGRIQAKPSLKQIHLAASAADRCSQLPCHSPSETGRRPHCVYSTSA</sequence>